<organism evidence="3 4">
    <name type="scientific">Vitis vinifera</name>
    <name type="common">Grape</name>
    <dbReference type="NCBI Taxonomy" id="29760"/>
    <lineage>
        <taxon>Eukaryota</taxon>
        <taxon>Viridiplantae</taxon>
        <taxon>Streptophyta</taxon>
        <taxon>Embryophyta</taxon>
        <taxon>Tracheophyta</taxon>
        <taxon>Spermatophyta</taxon>
        <taxon>Magnoliopsida</taxon>
        <taxon>eudicotyledons</taxon>
        <taxon>Gunneridae</taxon>
        <taxon>Pentapetalae</taxon>
        <taxon>rosids</taxon>
        <taxon>Vitales</taxon>
        <taxon>Vitaceae</taxon>
        <taxon>Viteae</taxon>
        <taxon>Vitis</taxon>
    </lineage>
</organism>
<dbReference type="InterPro" id="IPR053134">
    <property type="entry name" value="RNA-dir_DNA_polymerase"/>
</dbReference>
<keyword evidence="3" id="KW-0808">Transferase</keyword>
<evidence type="ECO:0000256" key="1">
    <source>
        <dbReference type="SAM" id="MobiDB-lite"/>
    </source>
</evidence>
<proteinExistence type="predicted"/>
<evidence type="ECO:0000313" key="3">
    <source>
        <dbReference type="EMBL" id="RVX07625.1"/>
    </source>
</evidence>
<reference evidence="3 4" key="1">
    <citation type="journal article" date="2018" name="PLoS Genet.">
        <title>Population sequencing reveals clonal diversity and ancestral inbreeding in the grapevine cultivar Chardonnay.</title>
        <authorList>
            <person name="Roach M.J."/>
            <person name="Johnson D.L."/>
            <person name="Bohlmann J."/>
            <person name="van Vuuren H.J."/>
            <person name="Jones S.J."/>
            <person name="Pretorius I.S."/>
            <person name="Schmidt S.A."/>
            <person name="Borneman A.R."/>
        </authorList>
    </citation>
    <scope>NUCLEOTIDE SEQUENCE [LARGE SCALE GENOMIC DNA]</scope>
    <source>
        <strain evidence="4">cv. Chardonnay</strain>
        <tissue evidence="3">Leaf</tissue>
    </source>
</reference>
<dbReference type="AlphaFoldDB" id="A0A438JF91"/>
<dbReference type="PANTHER" id="PTHR24559">
    <property type="entry name" value="TRANSPOSON TY3-I GAG-POL POLYPROTEIN"/>
    <property type="match status" value="1"/>
</dbReference>
<feature type="region of interest" description="Disordered" evidence="1">
    <location>
        <begin position="107"/>
        <end position="150"/>
    </location>
</feature>
<dbReference type="Gene3D" id="3.10.10.10">
    <property type="entry name" value="HIV Type 1 Reverse Transcriptase, subunit A, domain 1"/>
    <property type="match status" value="1"/>
</dbReference>
<dbReference type="PANTHER" id="PTHR24559:SF436">
    <property type="entry name" value="RNA-DIRECTED DNA POLYMERASE HOMOLOG"/>
    <property type="match status" value="1"/>
</dbReference>
<keyword evidence="3" id="KW-0695">RNA-directed DNA polymerase</keyword>
<feature type="compositionally biased region" description="Basic and acidic residues" evidence="1">
    <location>
        <begin position="117"/>
        <end position="142"/>
    </location>
</feature>
<dbReference type="Proteomes" id="UP000288805">
    <property type="component" value="Unassembled WGS sequence"/>
</dbReference>
<dbReference type="Gene3D" id="3.30.70.270">
    <property type="match status" value="1"/>
</dbReference>
<evidence type="ECO:0000259" key="2">
    <source>
        <dbReference type="PROSITE" id="PS50878"/>
    </source>
</evidence>
<comment type="caution">
    <text evidence="3">The sequence shown here is derived from an EMBL/GenBank/DDBJ whole genome shotgun (WGS) entry which is preliminary data.</text>
</comment>
<dbReference type="EMBL" id="QGNW01000045">
    <property type="protein sequence ID" value="RVX07625.1"/>
    <property type="molecule type" value="Genomic_DNA"/>
</dbReference>
<name>A0A438JF91_VITVI</name>
<accession>A0A438JF91</accession>
<gene>
    <name evidence="3" type="primary">RRPO_2</name>
    <name evidence="3" type="ORF">CK203_025228</name>
</gene>
<dbReference type="InterPro" id="IPR043128">
    <property type="entry name" value="Rev_trsase/Diguanyl_cyclase"/>
</dbReference>
<feature type="domain" description="Reverse transcriptase" evidence="2">
    <location>
        <begin position="307"/>
        <end position="502"/>
    </location>
</feature>
<dbReference type="SUPFAM" id="SSF56672">
    <property type="entry name" value="DNA/RNA polymerases"/>
    <property type="match status" value="1"/>
</dbReference>
<dbReference type="InterPro" id="IPR043502">
    <property type="entry name" value="DNA/RNA_pol_sf"/>
</dbReference>
<dbReference type="GO" id="GO:0003964">
    <property type="term" value="F:RNA-directed DNA polymerase activity"/>
    <property type="evidence" value="ECO:0007669"/>
    <property type="project" value="UniProtKB-KW"/>
</dbReference>
<evidence type="ECO:0000313" key="4">
    <source>
        <dbReference type="Proteomes" id="UP000288805"/>
    </source>
</evidence>
<protein>
    <submittedName>
        <fullName evidence="3">RNA-directed DNA polymerase-like</fullName>
    </submittedName>
</protein>
<keyword evidence="3" id="KW-0548">Nucleotidyltransferase</keyword>
<dbReference type="Pfam" id="PF00078">
    <property type="entry name" value="RVT_1"/>
    <property type="match status" value="1"/>
</dbReference>
<dbReference type="CDD" id="cd01647">
    <property type="entry name" value="RT_LTR"/>
    <property type="match status" value="1"/>
</dbReference>
<dbReference type="InterPro" id="IPR000477">
    <property type="entry name" value="RT_dom"/>
</dbReference>
<sequence>MSHEEFMSFQDKVMSMFVSMESSGDLCCIHGGPRLEGSTKAGHLQDHSVKLDNFLWHMERYFEVIALTDEATKVEQELRSHGVQDLAMTIAVVKSLVEYKRENFSKLKPQSKGNHAKSGEDKGSRGYIPKKESSKVLSNKDGKGKHKQKKFTPRTNCFLCDGPHWVRNYPKRKALNAMMEENEEERNAHGHSWITSRWYWRWTSYGRSRRSTTLPTLNGYCRGGESIHGPYGHRGFSQDPYPLPKEIKGVLDEFKDVMPPELLKSLPFRRKEYHKIELELGAKPLTMGPYRMAPPELEELRRQLKELLDTGFIQPSKTPYGALILFQRKYNGSLRICIDYRALNKVTIKNKYPIPLIIDLFDQLSRAKYFTKLDLRSGNYQVRIAEGDKPKTICMTRYDSYEFLVMPFGLTNAPTTFCTLMNKIFHSYLNKFMVVYLDDIVIYSNTLEEHVEHLRKVFKILRASRIKDGKLMMDDGKVKAIQDWDPPTKLSPKQTRWQDFLVEFDYTLEYKAGSANHMANALSRKVELASMTSQPQEDMVDILKEGLQHDPLAKSLIALAHEGKTKLF</sequence>
<dbReference type="PROSITE" id="PS50878">
    <property type="entry name" value="RT_POL"/>
    <property type="match status" value="1"/>
</dbReference>